<dbReference type="Gene3D" id="3.40.50.300">
    <property type="entry name" value="P-loop containing nucleotide triphosphate hydrolases"/>
    <property type="match status" value="1"/>
</dbReference>
<sequence>MIRFEHVSKAYLGGRQALQGVTFHMQPGEMAFLTGHSGAGKVPC</sequence>
<dbReference type="GO" id="GO:0051301">
    <property type="term" value="P:cell division"/>
    <property type="evidence" value="ECO:0007669"/>
    <property type="project" value="UniProtKB-KW"/>
</dbReference>
<dbReference type="InterPro" id="IPR027417">
    <property type="entry name" value="P-loop_NTPase"/>
</dbReference>
<protein>
    <submittedName>
        <fullName evidence="1">Cell division ATP-binding protein FtsE</fullName>
    </submittedName>
</protein>
<keyword evidence="1" id="KW-0132">Cell division</keyword>
<proteinExistence type="predicted"/>
<keyword evidence="1" id="KW-0547">Nucleotide-binding</keyword>
<organism evidence="1 2">
    <name type="scientific">Salmonella diarizonae</name>
    <dbReference type="NCBI Taxonomy" id="59204"/>
    <lineage>
        <taxon>Bacteria</taxon>
        <taxon>Pseudomonadati</taxon>
        <taxon>Pseudomonadota</taxon>
        <taxon>Gammaproteobacteria</taxon>
        <taxon>Enterobacterales</taxon>
        <taxon>Enterobacteriaceae</taxon>
        <taxon>Salmonella</taxon>
    </lineage>
</organism>
<dbReference type="Proteomes" id="UP000254633">
    <property type="component" value="Unassembled WGS sequence"/>
</dbReference>
<reference evidence="1 2" key="1">
    <citation type="submission" date="2018-06" db="EMBL/GenBank/DDBJ databases">
        <authorList>
            <consortium name="Pathogen Informatics"/>
            <person name="Doyle S."/>
        </authorList>
    </citation>
    <scope>NUCLEOTIDE SEQUENCE [LARGE SCALE GENOMIC DNA]</scope>
    <source>
        <strain evidence="1 2">NCTC10060</strain>
    </source>
</reference>
<dbReference type="EMBL" id="UGXH01000003">
    <property type="protein sequence ID" value="SUG53404.1"/>
    <property type="molecule type" value="Genomic_DNA"/>
</dbReference>
<name>A0A379TSI6_SALDZ</name>
<evidence type="ECO:0000313" key="2">
    <source>
        <dbReference type="Proteomes" id="UP000254633"/>
    </source>
</evidence>
<keyword evidence="1" id="KW-0067">ATP-binding</keyword>
<evidence type="ECO:0000313" key="1">
    <source>
        <dbReference type="EMBL" id="SUG53404.1"/>
    </source>
</evidence>
<accession>A0A379TSI6</accession>
<gene>
    <name evidence="1" type="primary">ftsE_1</name>
    <name evidence="1" type="ORF">NCTC10060_00445</name>
</gene>
<dbReference type="SUPFAM" id="SSF52540">
    <property type="entry name" value="P-loop containing nucleoside triphosphate hydrolases"/>
    <property type="match status" value="1"/>
</dbReference>
<keyword evidence="1" id="KW-0131">Cell cycle</keyword>
<dbReference type="GO" id="GO:0005524">
    <property type="term" value="F:ATP binding"/>
    <property type="evidence" value="ECO:0007669"/>
    <property type="project" value="UniProtKB-KW"/>
</dbReference>
<dbReference type="AlphaFoldDB" id="A0A379TSI6"/>